<accession>A0A218XGW4</accession>
<feature type="coiled-coil region" evidence="1">
    <location>
        <begin position="172"/>
        <end position="227"/>
    </location>
</feature>
<dbReference type="EMBL" id="MTKT01001774">
    <property type="protein sequence ID" value="OWM84207.1"/>
    <property type="molecule type" value="Genomic_DNA"/>
</dbReference>
<keyword evidence="2" id="KW-0812">Transmembrane</keyword>
<protein>
    <submittedName>
        <fullName evidence="3">Uncharacterized protein</fullName>
    </submittedName>
</protein>
<evidence type="ECO:0000313" key="3">
    <source>
        <dbReference type="EMBL" id="OWM84207.1"/>
    </source>
</evidence>
<organism evidence="3 4">
    <name type="scientific">Punica granatum</name>
    <name type="common">Pomegranate</name>
    <dbReference type="NCBI Taxonomy" id="22663"/>
    <lineage>
        <taxon>Eukaryota</taxon>
        <taxon>Viridiplantae</taxon>
        <taxon>Streptophyta</taxon>
        <taxon>Embryophyta</taxon>
        <taxon>Tracheophyta</taxon>
        <taxon>Spermatophyta</taxon>
        <taxon>Magnoliopsida</taxon>
        <taxon>eudicotyledons</taxon>
        <taxon>Gunneridae</taxon>
        <taxon>Pentapetalae</taxon>
        <taxon>rosids</taxon>
        <taxon>malvids</taxon>
        <taxon>Myrtales</taxon>
        <taxon>Lythraceae</taxon>
        <taxon>Punica</taxon>
    </lineage>
</organism>
<sequence>MGKLEDALRRAAELVVRCGEKSYLYKFRQLEADIDSRAKAIGANPLVEEFRMEHLKEALKAIKADNREYSLYGKEFMVQMAIVNPDRTGEDANAVENALSRAYPDLSLRDALEAERSKLQIEHSRSEDAGRCRLIEHLIGITDIAANDRPSRKVKKLLVNEPAFVILGLAKVASLETVVEELKQKFAKAENKASQALSDNELLVEINLQLKHRVDELQELLNSAASNMEATAQIATITKLQLEETQWQSAEVKLTEGRCSWQMRELVHGANGVLLAMVAIIMGVGTMVTDRMSVMNASLSGFAGGDLALDIGEFLKACSDRVTMKALREIHLPRDEEEMVDLSGARRPPAPAADGLPCPWLVATLQGISFAIGAICQLLSTHLI</sequence>
<keyword evidence="2" id="KW-1133">Transmembrane helix</keyword>
<evidence type="ECO:0000256" key="1">
    <source>
        <dbReference type="SAM" id="Coils"/>
    </source>
</evidence>
<feature type="transmembrane region" description="Helical" evidence="2">
    <location>
        <begin position="266"/>
        <end position="288"/>
    </location>
</feature>
<dbReference type="AlphaFoldDB" id="A0A218XGW4"/>
<keyword evidence="1" id="KW-0175">Coiled coil</keyword>
<reference evidence="4" key="1">
    <citation type="journal article" date="2017" name="Plant J.">
        <title>The pomegranate (Punica granatum L.) genome and the genomics of punicalagin biosynthesis.</title>
        <authorList>
            <person name="Qin G."/>
            <person name="Xu C."/>
            <person name="Ming R."/>
            <person name="Tang H."/>
            <person name="Guyot R."/>
            <person name="Kramer E.M."/>
            <person name="Hu Y."/>
            <person name="Yi X."/>
            <person name="Qi Y."/>
            <person name="Xu X."/>
            <person name="Gao Z."/>
            <person name="Pan H."/>
            <person name="Jian J."/>
            <person name="Tian Y."/>
            <person name="Yue Z."/>
            <person name="Xu Y."/>
        </authorList>
    </citation>
    <scope>NUCLEOTIDE SEQUENCE [LARGE SCALE GENOMIC DNA]</scope>
    <source>
        <strain evidence="4">cv. Dabenzi</strain>
    </source>
</reference>
<dbReference type="PANTHER" id="PTHR46604">
    <property type="entry name" value="PROTEIN MID1-COMPLEMENTING ACTIVITY 1"/>
    <property type="match status" value="1"/>
</dbReference>
<name>A0A218XGW4_PUNGR</name>
<keyword evidence="2" id="KW-0472">Membrane</keyword>
<dbReference type="Proteomes" id="UP000197138">
    <property type="component" value="Unassembled WGS sequence"/>
</dbReference>
<evidence type="ECO:0000313" key="4">
    <source>
        <dbReference type="Proteomes" id="UP000197138"/>
    </source>
</evidence>
<gene>
    <name evidence="3" type="ORF">CDL15_Pgr028199</name>
</gene>
<evidence type="ECO:0000256" key="2">
    <source>
        <dbReference type="SAM" id="Phobius"/>
    </source>
</evidence>
<proteinExistence type="predicted"/>
<comment type="caution">
    <text evidence="3">The sequence shown here is derived from an EMBL/GenBank/DDBJ whole genome shotgun (WGS) entry which is preliminary data.</text>
</comment>
<dbReference type="PANTHER" id="PTHR46604:SF2">
    <property type="entry name" value="MCAFUNC DOMAIN-CONTAINING PROTEIN"/>
    <property type="match status" value="1"/>
</dbReference>